<gene>
    <name evidence="3" type="ORF">SAMN05216490_2735</name>
</gene>
<evidence type="ECO:0000313" key="3">
    <source>
        <dbReference type="EMBL" id="SDT20648.1"/>
    </source>
</evidence>
<dbReference type="InterPro" id="IPR029045">
    <property type="entry name" value="ClpP/crotonase-like_dom_sf"/>
</dbReference>
<accession>A0A1H1YGJ5</accession>
<feature type="chain" id="PRO_5009266531" evidence="1">
    <location>
        <begin position="24"/>
        <end position="463"/>
    </location>
</feature>
<evidence type="ECO:0000256" key="1">
    <source>
        <dbReference type="SAM" id="SignalP"/>
    </source>
</evidence>
<dbReference type="GO" id="GO:0004175">
    <property type="term" value="F:endopeptidase activity"/>
    <property type="evidence" value="ECO:0007669"/>
    <property type="project" value="TreeGrafter"/>
</dbReference>
<dbReference type="STRING" id="652787.SAMN05216490_2735"/>
<dbReference type="Proteomes" id="UP000199679">
    <property type="component" value="Chromosome I"/>
</dbReference>
<keyword evidence="4" id="KW-1185">Reference proteome</keyword>
<evidence type="ECO:0000259" key="2">
    <source>
        <dbReference type="SMART" id="SM00245"/>
    </source>
</evidence>
<dbReference type="OrthoDB" id="5480566at2"/>
<dbReference type="SUPFAM" id="SSF52096">
    <property type="entry name" value="ClpP/crotonase"/>
    <property type="match status" value="1"/>
</dbReference>
<dbReference type="InterPro" id="IPR005151">
    <property type="entry name" value="Tail-specific_protease"/>
</dbReference>
<dbReference type="RefSeq" id="WP_091373668.1">
    <property type="nucleotide sequence ID" value="NZ_LT629740.1"/>
</dbReference>
<keyword evidence="1" id="KW-0732">Signal</keyword>
<feature type="signal peptide" evidence="1">
    <location>
        <begin position="1"/>
        <end position="23"/>
    </location>
</feature>
<dbReference type="GO" id="GO:0006508">
    <property type="term" value="P:proteolysis"/>
    <property type="evidence" value="ECO:0007669"/>
    <property type="project" value="InterPro"/>
</dbReference>
<dbReference type="EMBL" id="LT629740">
    <property type="protein sequence ID" value="SDT20648.1"/>
    <property type="molecule type" value="Genomic_DNA"/>
</dbReference>
<organism evidence="3 4">
    <name type="scientific">Mucilaginibacter mallensis</name>
    <dbReference type="NCBI Taxonomy" id="652787"/>
    <lineage>
        <taxon>Bacteria</taxon>
        <taxon>Pseudomonadati</taxon>
        <taxon>Bacteroidota</taxon>
        <taxon>Sphingobacteriia</taxon>
        <taxon>Sphingobacteriales</taxon>
        <taxon>Sphingobacteriaceae</taxon>
        <taxon>Mucilaginibacter</taxon>
    </lineage>
</organism>
<name>A0A1H1YGJ5_MUCMA</name>
<dbReference type="Gene3D" id="3.30.750.44">
    <property type="match status" value="1"/>
</dbReference>
<dbReference type="GO" id="GO:0008236">
    <property type="term" value="F:serine-type peptidase activity"/>
    <property type="evidence" value="ECO:0007669"/>
    <property type="project" value="InterPro"/>
</dbReference>
<dbReference type="GO" id="GO:0007165">
    <property type="term" value="P:signal transduction"/>
    <property type="evidence" value="ECO:0007669"/>
    <property type="project" value="TreeGrafter"/>
</dbReference>
<dbReference type="CDD" id="cd07563">
    <property type="entry name" value="Peptidase_S41_IRBP"/>
    <property type="match status" value="1"/>
</dbReference>
<dbReference type="PANTHER" id="PTHR32060:SF30">
    <property type="entry name" value="CARBOXY-TERMINAL PROCESSING PROTEASE CTPA"/>
    <property type="match status" value="1"/>
</dbReference>
<feature type="domain" description="Tail specific protease" evidence="2">
    <location>
        <begin position="207"/>
        <end position="437"/>
    </location>
</feature>
<protein>
    <submittedName>
        <fullName evidence="3">Peptidase family S41</fullName>
    </submittedName>
</protein>
<dbReference type="AlphaFoldDB" id="A0A1H1YGJ5"/>
<dbReference type="PANTHER" id="PTHR32060">
    <property type="entry name" value="TAIL-SPECIFIC PROTEASE"/>
    <property type="match status" value="1"/>
</dbReference>
<reference evidence="3 4" key="1">
    <citation type="submission" date="2016-10" db="EMBL/GenBank/DDBJ databases">
        <authorList>
            <person name="de Groot N.N."/>
        </authorList>
    </citation>
    <scope>NUCLEOTIDE SEQUENCE [LARGE SCALE GENOMIC DNA]</scope>
    <source>
        <strain evidence="3 4">MP1X4</strain>
    </source>
</reference>
<proteinExistence type="predicted"/>
<dbReference type="Pfam" id="PF03572">
    <property type="entry name" value="Peptidase_S41"/>
    <property type="match status" value="1"/>
</dbReference>
<dbReference type="GO" id="GO:0030288">
    <property type="term" value="C:outer membrane-bounded periplasmic space"/>
    <property type="evidence" value="ECO:0007669"/>
    <property type="project" value="TreeGrafter"/>
</dbReference>
<dbReference type="Gene3D" id="3.90.226.10">
    <property type="entry name" value="2-enoyl-CoA Hydratase, Chain A, domain 1"/>
    <property type="match status" value="1"/>
</dbReference>
<dbReference type="SMART" id="SM00245">
    <property type="entry name" value="TSPc"/>
    <property type="match status" value="1"/>
</dbReference>
<sequence length="463" mass="53102">MKKLFTAFAALGLFLSISTKSFAQIDTVANLPDADKLYGLSKFWEETSYNFAYFDHAHVNWDSTYRAYIPKILATKNTWQYYEVMEKFCALLKDGHTGIGFPGQLLTHKSRYKWIYIENFDKHFFVTDIPVQYKDQVPLGSELTTVDGVPAKEYAEKEIIPYISESTEHVLWNNAAYMMFYGTDSTRVWHLKLRTPKGKMIDYNYQFHTVRTQWVRRKFNTPYKAMDFKKIGDIGYVKLNTFGDDSLIYKFKAILPELYTCKGIILDIRDNGGGDTGIGAEILKYFTDKRLVGSTWRTRDNISAYRAWGTYAMRDTTKFEHLDDWHKKVVLSAKGNYWYKGDTMTFDNDIKVKKITCPLIVLTGNNTASAAEDFLVILDGLKPRATTMGQRTYGSTGQPMPIKLPGLDESRICTKRDTYPDGRDFVGIGVIPDIEIPRNVNDVIDGTDNVLDAAVKEMNKKIK</sequence>
<evidence type="ECO:0000313" key="4">
    <source>
        <dbReference type="Proteomes" id="UP000199679"/>
    </source>
</evidence>